<protein>
    <submittedName>
        <fullName evidence="2">Protein wech</fullName>
    </submittedName>
</protein>
<dbReference type="WBParaSite" id="RSKR_0000757700.1">
    <property type="protein sequence ID" value="RSKR_0000757700.1"/>
    <property type="gene ID" value="RSKR_0000757700"/>
</dbReference>
<name>A0AC35U4R2_9BILA</name>
<dbReference type="Proteomes" id="UP000095286">
    <property type="component" value="Unplaced"/>
</dbReference>
<proteinExistence type="predicted"/>
<evidence type="ECO:0000313" key="2">
    <source>
        <dbReference type="WBParaSite" id="RSKR_0000757700.1"/>
    </source>
</evidence>
<sequence>MKSIPLHLQILHLTIICLISESLALPINQDQLLVLPQDLVDELNNTATAINMVEQTFHEYTWTAINRTIGSADIFYPTKCPADCISEFNALHGKTPETLCSCQCSENSTAQWRNIGQTLFYLKQIHNVTKIIWNGNPMNAKALEGSIIKMKLLCQAALSKEFCLTIRTTGYQFSGHLDFNQSSFDYMRIAVVVCIVLLILFISYITISAILWNICWKRKETKLVSKLQLQFLQHIKQEKERTSLDLAKYRAALAAVQMGDLVGRGHRYTGYEDDGSGIKDMQKIYTKDTSVSGSNHNNMLLQQKRKLYFSPEFFEPHLMQNPPEMAEQFLFDLRKMIDVAKKRIKSQKHQPTLISIPEEIGEYEGEKMAEILTDLQINKISEECQSSNSPKSTKSQDSGRESMKDSGSSSDSAPPSPEIKKKEEAPKVQENKNVVSKEKKVAKVASKPVSKSTTNKNVANLIGTFEQKQVCGGSKVSKEEKTKYEANSSLQIEVEELVKPEQNNLNIKKSRSFSKIPKLSETNIGSPSPRLNQRKLVLGDPFDSNDFSSTLNNSPKKETKTNSPSKIPCFFSPTKTTSPYPIFPTGLEAMRKKSLPRKSKKPVVQIRDPNKLISKESSKELLETNM</sequence>
<organism evidence="1 2">
    <name type="scientific">Rhabditophanes sp. KR3021</name>
    <dbReference type="NCBI Taxonomy" id="114890"/>
    <lineage>
        <taxon>Eukaryota</taxon>
        <taxon>Metazoa</taxon>
        <taxon>Ecdysozoa</taxon>
        <taxon>Nematoda</taxon>
        <taxon>Chromadorea</taxon>
        <taxon>Rhabditida</taxon>
        <taxon>Tylenchina</taxon>
        <taxon>Panagrolaimomorpha</taxon>
        <taxon>Strongyloidoidea</taxon>
        <taxon>Alloionematidae</taxon>
        <taxon>Rhabditophanes</taxon>
    </lineage>
</organism>
<evidence type="ECO:0000313" key="1">
    <source>
        <dbReference type="Proteomes" id="UP000095286"/>
    </source>
</evidence>
<reference evidence="2" key="1">
    <citation type="submission" date="2016-11" db="UniProtKB">
        <authorList>
            <consortium name="WormBaseParasite"/>
        </authorList>
    </citation>
    <scope>IDENTIFICATION</scope>
    <source>
        <strain evidence="2">KR3021</strain>
    </source>
</reference>
<accession>A0AC35U4R2</accession>